<accession>G0UQA5</accession>
<protein>
    <submittedName>
        <fullName evidence="2">Uncharacterized protein</fullName>
    </submittedName>
</protein>
<organism evidence="2">
    <name type="scientific">Trypanosoma congolense (strain IL3000)</name>
    <dbReference type="NCBI Taxonomy" id="1068625"/>
    <lineage>
        <taxon>Eukaryota</taxon>
        <taxon>Discoba</taxon>
        <taxon>Euglenozoa</taxon>
        <taxon>Kinetoplastea</taxon>
        <taxon>Metakinetoplastina</taxon>
        <taxon>Trypanosomatida</taxon>
        <taxon>Trypanosomatidae</taxon>
        <taxon>Trypanosoma</taxon>
        <taxon>Nannomonas</taxon>
    </lineage>
</organism>
<evidence type="ECO:0000256" key="1">
    <source>
        <dbReference type="SAM" id="Phobius"/>
    </source>
</evidence>
<evidence type="ECO:0000313" key="2">
    <source>
        <dbReference type="EMBL" id="CCC91566.1"/>
    </source>
</evidence>
<reference evidence="2" key="1">
    <citation type="journal article" date="2012" name="Proc. Natl. Acad. Sci. U.S.A.">
        <title>Antigenic diversity is generated by distinct evolutionary mechanisms in African trypanosome species.</title>
        <authorList>
            <person name="Jackson A.P."/>
            <person name="Berry A."/>
            <person name="Aslett M."/>
            <person name="Allison H.C."/>
            <person name="Burton P."/>
            <person name="Vavrova-Anderson J."/>
            <person name="Brown R."/>
            <person name="Browne H."/>
            <person name="Corton N."/>
            <person name="Hauser H."/>
            <person name="Gamble J."/>
            <person name="Gilderthorp R."/>
            <person name="Marcello L."/>
            <person name="McQuillan J."/>
            <person name="Otto T.D."/>
            <person name="Quail M.A."/>
            <person name="Sanders M.J."/>
            <person name="van Tonder A."/>
            <person name="Ginger M.L."/>
            <person name="Field M.C."/>
            <person name="Barry J.D."/>
            <person name="Hertz-Fowler C."/>
            <person name="Berriman M."/>
        </authorList>
    </citation>
    <scope>NUCLEOTIDE SEQUENCE</scope>
    <source>
        <strain evidence="2">IL3000</strain>
    </source>
</reference>
<dbReference type="AlphaFoldDB" id="G0UQA5"/>
<keyword evidence="1" id="KW-0812">Transmembrane</keyword>
<feature type="transmembrane region" description="Helical" evidence="1">
    <location>
        <begin position="72"/>
        <end position="95"/>
    </location>
</feature>
<sequence>MPHTKKIMNDTCTQHPNIIKMRGYYPIWRSSSKQVSWNNDSSKERKRKKKPFNLLVRTLPSGRSASPSSNVLFVYLSFPFFFSFNNVCCFLFYVLIAPPHVPLHVPFTILSAYPSLSFLLSKFA</sequence>
<proteinExistence type="predicted"/>
<gene>
    <name evidence="2" type="ORF">TCIL3000_7_3800</name>
</gene>
<keyword evidence="1" id="KW-0472">Membrane</keyword>
<keyword evidence="1" id="KW-1133">Transmembrane helix</keyword>
<dbReference type="EMBL" id="HE575320">
    <property type="protein sequence ID" value="CCC91566.1"/>
    <property type="molecule type" value="Genomic_DNA"/>
</dbReference>
<name>G0UQA5_TRYCI</name>